<keyword evidence="1" id="KW-0472">Membrane</keyword>
<keyword evidence="1" id="KW-1133">Transmembrane helix</keyword>
<evidence type="ECO:0000313" key="3">
    <source>
        <dbReference type="Proteomes" id="UP000694421"/>
    </source>
</evidence>
<evidence type="ECO:0000256" key="1">
    <source>
        <dbReference type="SAM" id="Phobius"/>
    </source>
</evidence>
<reference evidence="2" key="2">
    <citation type="submission" date="2025-09" db="UniProtKB">
        <authorList>
            <consortium name="Ensembl"/>
        </authorList>
    </citation>
    <scope>IDENTIFICATION</scope>
</reference>
<dbReference type="InterPro" id="IPR036034">
    <property type="entry name" value="PDZ_sf"/>
</dbReference>
<keyword evidence="3" id="KW-1185">Reference proteome</keyword>
<reference evidence="2" key="1">
    <citation type="submission" date="2025-08" db="UniProtKB">
        <authorList>
            <consortium name="Ensembl"/>
        </authorList>
    </citation>
    <scope>IDENTIFICATION</scope>
</reference>
<keyword evidence="1" id="KW-0812">Transmembrane</keyword>
<dbReference type="Ensembl" id="ENSSMRT00000024201.1">
    <property type="protein sequence ID" value="ENSSMRP00000020655.1"/>
    <property type="gene ID" value="ENSSMRG00000016067.1"/>
</dbReference>
<feature type="transmembrane region" description="Helical" evidence="1">
    <location>
        <begin position="101"/>
        <end position="122"/>
    </location>
</feature>
<dbReference type="AlphaFoldDB" id="A0A8D0DRR3"/>
<proteinExistence type="predicted"/>
<name>A0A8D0DRR3_SALMN</name>
<accession>A0A8D0DRR3</accession>
<dbReference type="Proteomes" id="UP000694421">
    <property type="component" value="Unplaced"/>
</dbReference>
<sequence>MNGAVDYLLSEEVVNFSQQSSSLAFNIVGGTDQQYISNDTGIYVCRIKPNEAAALDRQLRENMLCNNVVEFFRNVGDNVSLKAAAPKWSLKPPGEGEPGGFPFAVILLPGLFVAAAALWAFLRYRQWNHCQL</sequence>
<dbReference type="SUPFAM" id="SSF50156">
    <property type="entry name" value="PDZ domain-like"/>
    <property type="match status" value="1"/>
</dbReference>
<organism evidence="2 3">
    <name type="scientific">Salvator merianae</name>
    <name type="common">Argentine black and white tegu</name>
    <name type="synonym">Tupinambis merianae</name>
    <dbReference type="NCBI Taxonomy" id="96440"/>
    <lineage>
        <taxon>Eukaryota</taxon>
        <taxon>Metazoa</taxon>
        <taxon>Chordata</taxon>
        <taxon>Craniata</taxon>
        <taxon>Vertebrata</taxon>
        <taxon>Euteleostomi</taxon>
        <taxon>Lepidosauria</taxon>
        <taxon>Squamata</taxon>
        <taxon>Bifurcata</taxon>
        <taxon>Unidentata</taxon>
        <taxon>Episquamata</taxon>
        <taxon>Laterata</taxon>
        <taxon>Teiioidea</taxon>
        <taxon>Teiidae</taxon>
        <taxon>Salvator</taxon>
    </lineage>
</organism>
<dbReference type="Gene3D" id="2.30.42.10">
    <property type="match status" value="1"/>
</dbReference>
<protein>
    <submittedName>
        <fullName evidence="2">Uncharacterized protein</fullName>
    </submittedName>
</protein>
<evidence type="ECO:0000313" key="2">
    <source>
        <dbReference type="Ensembl" id="ENSSMRP00000020655.1"/>
    </source>
</evidence>